<keyword evidence="1" id="KW-1185">Reference proteome</keyword>
<dbReference type="AlphaFoldDB" id="A0A5S6Q9C2"/>
<evidence type="ECO:0000313" key="1">
    <source>
        <dbReference type="Proteomes" id="UP000046395"/>
    </source>
</evidence>
<protein>
    <submittedName>
        <fullName evidence="2">PiggyBac transposable element-derived protein domain-containing protein</fullName>
    </submittedName>
</protein>
<organism evidence="1 2">
    <name type="scientific">Trichuris muris</name>
    <name type="common">Mouse whipworm</name>
    <dbReference type="NCBI Taxonomy" id="70415"/>
    <lineage>
        <taxon>Eukaryota</taxon>
        <taxon>Metazoa</taxon>
        <taxon>Ecdysozoa</taxon>
        <taxon>Nematoda</taxon>
        <taxon>Enoplea</taxon>
        <taxon>Dorylaimia</taxon>
        <taxon>Trichinellida</taxon>
        <taxon>Trichuridae</taxon>
        <taxon>Trichuris</taxon>
    </lineage>
</organism>
<dbReference type="Proteomes" id="UP000046395">
    <property type="component" value="Unassembled WGS sequence"/>
</dbReference>
<sequence>MRNRSSEIGIFGNAAAAEKLPIGLRNPIEQELCNRRWFPYNLWTVAWYYHVKIFIVAKCCEKIFVVSSEDINNDIKRKRQVKIFTGTWMVLTIHVPGDDVKISEASKRSAEWKDMTRLDMFVSSLPQDGYVRCHGKRAVRLLVGLTGGGDLAICRCFYSAFSRNEAIHSIAALLCGLNVLTMLS</sequence>
<proteinExistence type="predicted"/>
<dbReference type="WBParaSite" id="TMUE_1000003788.1">
    <property type="protein sequence ID" value="TMUE_1000003788.1"/>
    <property type="gene ID" value="WBGene00287167"/>
</dbReference>
<reference evidence="2" key="1">
    <citation type="submission" date="2019-12" db="UniProtKB">
        <authorList>
            <consortium name="WormBaseParasite"/>
        </authorList>
    </citation>
    <scope>IDENTIFICATION</scope>
</reference>
<accession>A0A5S6Q9C2</accession>
<evidence type="ECO:0000313" key="2">
    <source>
        <dbReference type="WBParaSite" id="TMUE_1000003788.1"/>
    </source>
</evidence>
<name>A0A5S6Q9C2_TRIMR</name>